<feature type="domain" description="NodB homology" evidence="3">
    <location>
        <begin position="65"/>
        <end position="245"/>
    </location>
</feature>
<dbReference type="EMBL" id="BNJG01000002">
    <property type="protein sequence ID" value="GHO57126.1"/>
    <property type="molecule type" value="Genomic_DNA"/>
</dbReference>
<comment type="caution">
    <text evidence="4">The sequence shown here is derived from an EMBL/GenBank/DDBJ whole genome shotgun (WGS) entry which is preliminary data.</text>
</comment>
<dbReference type="PROSITE" id="PS51677">
    <property type="entry name" value="NODB"/>
    <property type="match status" value="1"/>
</dbReference>
<dbReference type="InterPro" id="IPR050248">
    <property type="entry name" value="Polysacc_deacetylase_ArnD"/>
</dbReference>
<dbReference type="Pfam" id="PF01522">
    <property type="entry name" value="Polysacc_deac_1"/>
    <property type="match status" value="1"/>
</dbReference>
<evidence type="ECO:0000313" key="4">
    <source>
        <dbReference type="EMBL" id="GHO57126.1"/>
    </source>
</evidence>
<dbReference type="InterPro" id="IPR011330">
    <property type="entry name" value="Glyco_hydro/deAcase_b/a-brl"/>
</dbReference>
<proteinExistence type="predicted"/>
<protein>
    <recommendedName>
        <fullName evidence="3">NodB homology domain-containing protein</fullName>
    </recommendedName>
</protein>
<keyword evidence="2" id="KW-0378">Hydrolase</keyword>
<dbReference type="Gene3D" id="3.20.20.370">
    <property type="entry name" value="Glycoside hydrolase/deacetylase"/>
    <property type="match status" value="1"/>
</dbReference>
<name>A0ABQ3UWA7_9CHLR</name>
<dbReference type="SUPFAM" id="SSF88713">
    <property type="entry name" value="Glycoside hydrolase/deacetylase"/>
    <property type="match status" value="1"/>
</dbReference>
<organism evidence="4 5">
    <name type="scientific">Ktedonobacter robiniae</name>
    <dbReference type="NCBI Taxonomy" id="2778365"/>
    <lineage>
        <taxon>Bacteria</taxon>
        <taxon>Bacillati</taxon>
        <taxon>Chloroflexota</taxon>
        <taxon>Ktedonobacteria</taxon>
        <taxon>Ktedonobacterales</taxon>
        <taxon>Ktedonobacteraceae</taxon>
        <taxon>Ktedonobacter</taxon>
    </lineage>
</organism>
<reference evidence="4 5" key="1">
    <citation type="journal article" date="2021" name="Int. J. Syst. Evol. Microbiol.">
        <title>Reticulibacter mediterranei gen. nov., sp. nov., within the new family Reticulibacteraceae fam. nov., and Ktedonospora formicarum gen. nov., sp. nov., Ktedonobacter robiniae sp. nov., Dictyobacter formicarum sp. nov. and Dictyobacter arantiisoli sp. nov., belonging to the class Ktedonobacteria.</title>
        <authorList>
            <person name="Yabe S."/>
            <person name="Zheng Y."/>
            <person name="Wang C.M."/>
            <person name="Sakai Y."/>
            <person name="Abe K."/>
            <person name="Yokota A."/>
            <person name="Donadio S."/>
            <person name="Cavaletti L."/>
            <person name="Monciardini P."/>
        </authorList>
    </citation>
    <scope>NUCLEOTIDE SEQUENCE [LARGE SCALE GENOMIC DNA]</scope>
    <source>
        <strain evidence="4 5">SOSP1-30</strain>
    </source>
</reference>
<dbReference type="CDD" id="cd10917">
    <property type="entry name" value="CE4_NodB_like_6s_7s"/>
    <property type="match status" value="1"/>
</dbReference>
<gene>
    <name evidence="4" type="ORF">KSB_56010</name>
</gene>
<keyword evidence="5" id="KW-1185">Reference proteome</keyword>
<dbReference type="Proteomes" id="UP000654345">
    <property type="component" value="Unassembled WGS sequence"/>
</dbReference>
<accession>A0ABQ3UWA7</accession>
<sequence>MQQGAHDIRWGLVCWLFVLSLLPGTIQAQAIAFQAHVAHSNINHPRFLLSSLLASQTITRGDVSSSIALTFDDGPDPTYTPLVLNVLAHYGVHATFFCVGEQVQAYPDLALQESQQGNAVENHSWSHMNLTVLPPDIIRKQIQSTSTEIEQTTGIMPELFRPPYGSTNENVNNIAREFGLTQILWSIDTQDWQQPGVDQIVETILTKIKGGDIILMHDGGGNRAETVQALALIISELQQRGFTFIVL</sequence>
<evidence type="ECO:0000256" key="2">
    <source>
        <dbReference type="ARBA" id="ARBA00022801"/>
    </source>
</evidence>
<evidence type="ECO:0000256" key="1">
    <source>
        <dbReference type="ARBA" id="ARBA00022723"/>
    </source>
</evidence>
<keyword evidence="1" id="KW-0479">Metal-binding</keyword>
<dbReference type="PANTHER" id="PTHR10587">
    <property type="entry name" value="GLYCOSYL TRANSFERASE-RELATED"/>
    <property type="match status" value="1"/>
</dbReference>
<dbReference type="InterPro" id="IPR002509">
    <property type="entry name" value="NODB_dom"/>
</dbReference>
<evidence type="ECO:0000259" key="3">
    <source>
        <dbReference type="PROSITE" id="PS51677"/>
    </source>
</evidence>
<dbReference type="PANTHER" id="PTHR10587:SF133">
    <property type="entry name" value="CHITIN DEACETYLASE 1-RELATED"/>
    <property type="match status" value="1"/>
</dbReference>
<evidence type="ECO:0000313" key="5">
    <source>
        <dbReference type="Proteomes" id="UP000654345"/>
    </source>
</evidence>